<feature type="domain" description="Alpha-L-rhamnosidase six-hairpin glycosidase" evidence="7">
    <location>
        <begin position="479"/>
        <end position="815"/>
    </location>
</feature>
<comment type="caution">
    <text evidence="9">The sequence shown here is derived from an EMBL/GenBank/DDBJ whole genome shotgun (WGS) entry which is preliminary data.</text>
</comment>
<feature type="chain" id="PRO_5023057934" description="alpha-L-rhamnosidase" evidence="4">
    <location>
        <begin position="20"/>
        <end position="932"/>
    </location>
</feature>
<dbReference type="PANTHER" id="PTHR33307">
    <property type="entry name" value="ALPHA-RHAMNOSIDASE (EUROFUNG)"/>
    <property type="match status" value="1"/>
</dbReference>
<dbReference type="AlphaFoldDB" id="A0A5C8J8Y2"/>
<dbReference type="PIRSF" id="PIRSF010631">
    <property type="entry name" value="A-rhamnsds"/>
    <property type="match status" value="1"/>
</dbReference>
<keyword evidence="4" id="KW-0732">Signal</keyword>
<dbReference type="Pfam" id="PF05592">
    <property type="entry name" value="Bac_rhamnosid"/>
    <property type="match status" value="1"/>
</dbReference>
<evidence type="ECO:0000256" key="4">
    <source>
        <dbReference type="SAM" id="SignalP"/>
    </source>
</evidence>
<feature type="domain" description="Alpha-L-rhamnosidase concanavalin-like" evidence="5">
    <location>
        <begin position="368"/>
        <end position="453"/>
    </location>
</feature>
<dbReference type="RefSeq" id="WP_147923181.1">
    <property type="nucleotide sequence ID" value="NZ_VRTY01000082.1"/>
</dbReference>
<feature type="domain" description="Bacterial alpha-L-rhamnosidase N-terminal" evidence="6">
    <location>
        <begin position="190"/>
        <end position="357"/>
    </location>
</feature>
<dbReference type="GO" id="GO:0030596">
    <property type="term" value="F:alpha-L-rhamnosidase activity"/>
    <property type="evidence" value="ECO:0007669"/>
    <property type="project" value="UniProtKB-EC"/>
</dbReference>
<evidence type="ECO:0000259" key="6">
    <source>
        <dbReference type="Pfam" id="PF08531"/>
    </source>
</evidence>
<dbReference type="Pfam" id="PF25788">
    <property type="entry name" value="Ig_Rha78A_N"/>
    <property type="match status" value="1"/>
</dbReference>
<dbReference type="InterPro" id="IPR013783">
    <property type="entry name" value="Ig-like_fold"/>
</dbReference>
<evidence type="ECO:0000259" key="5">
    <source>
        <dbReference type="Pfam" id="PF05592"/>
    </source>
</evidence>
<dbReference type="Gene3D" id="2.60.420.10">
    <property type="entry name" value="Maltose phosphorylase, domain 3"/>
    <property type="match status" value="1"/>
</dbReference>
<evidence type="ECO:0000256" key="1">
    <source>
        <dbReference type="ARBA" id="ARBA00001445"/>
    </source>
</evidence>
<dbReference type="EC" id="3.2.1.40" evidence="2"/>
<dbReference type="Pfam" id="PF17390">
    <property type="entry name" value="Bac_rhamnosid_C"/>
    <property type="match status" value="1"/>
</dbReference>
<dbReference type="Gene3D" id="1.50.10.10">
    <property type="match status" value="1"/>
</dbReference>
<organism evidence="9 10">
    <name type="scientific">Pontibacter qinzhouensis</name>
    <dbReference type="NCBI Taxonomy" id="2603253"/>
    <lineage>
        <taxon>Bacteria</taxon>
        <taxon>Pseudomonadati</taxon>
        <taxon>Bacteroidota</taxon>
        <taxon>Cytophagia</taxon>
        <taxon>Cytophagales</taxon>
        <taxon>Hymenobacteraceae</taxon>
        <taxon>Pontibacter</taxon>
    </lineage>
</organism>
<reference evidence="9 10" key="1">
    <citation type="submission" date="2019-08" db="EMBL/GenBank/DDBJ databases">
        <authorList>
            <person name="Shi S."/>
        </authorList>
    </citation>
    <scope>NUCLEOTIDE SEQUENCE [LARGE SCALE GENOMIC DNA]</scope>
    <source>
        <strain evidence="9 10">GY10130</strain>
    </source>
</reference>
<dbReference type="InterPro" id="IPR008928">
    <property type="entry name" value="6-hairpin_glycosidase_sf"/>
</dbReference>
<dbReference type="InterPro" id="IPR008902">
    <property type="entry name" value="Rhamnosid_concanavalin"/>
</dbReference>
<dbReference type="InterPro" id="IPR035396">
    <property type="entry name" value="Bac_rhamnosid6H"/>
</dbReference>
<accession>A0A5C8J8Y2</accession>
<keyword evidence="3" id="KW-0378">Hydrolase</keyword>
<gene>
    <name evidence="9" type="ORF">FVR03_18115</name>
</gene>
<evidence type="ECO:0000313" key="9">
    <source>
        <dbReference type="EMBL" id="TXK33912.1"/>
    </source>
</evidence>
<evidence type="ECO:0000256" key="3">
    <source>
        <dbReference type="ARBA" id="ARBA00022801"/>
    </source>
</evidence>
<feature type="domain" description="Alpha-L-rhamnosidase C-terminal" evidence="8">
    <location>
        <begin position="818"/>
        <end position="892"/>
    </location>
</feature>
<dbReference type="InterPro" id="IPR035398">
    <property type="entry name" value="Bac_rhamnosid_C"/>
</dbReference>
<dbReference type="EMBL" id="VRTY01000082">
    <property type="protein sequence ID" value="TXK33912.1"/>
    <property type="molecule type" value="Genomic_DNA"/>
</dbReference>
<sequence>MIRIVFLLFLCLVSLQAFPQKGNALTVKELKCEYRQNPLGVEAASPRLQWQLNASQRHVVQTAYRILVADSPEQLQKNKGNIWDSKKVKSNQSIQVAYAGKKLEPAKAYFWKVMVWDNKGNASGWSEPAQWQTGLPTAQDWNGARWIAYEELPAERRIVPAQHGKGEKTLDEGKNVLPLLRKEFSVTNPVKRATVYVSGLGHFEMSLNGEKVGDHFLAPGWTDYDEHALYVTYDITKQLQQGANAVGVMLGNGFYHIPRGSQYRKLTGSFGYPKMICRLVVEYQNGKTENIISDGSWKTAPGPITFSSIYGGEFYDATLEQAGWNKPNFKENNTWKQALLVEGPKLEAQTSTPVKLIQNFTPIKVTQPEPGKWVYDLGQNASGIVGITVKGKKGTSVKITPGELLNEQQLVTQKHTGSPYNFMYTLKGEGTENWQPRFTYYGFRYVMVEGGVPEGQPNPQGLPVVVSLKGLHNTNAAERVGKFATSKDLFNKTENLIDWAIRSNMQSVFTDCPHREKLGWLEEVHLVGSSIRYNYDIASLCRKAMRDMQMAQTRDGLIPNIAPEYVEFEFADGVFRDSPEWGSNGIILPWYLYQWYGDKQVLEEYYPMMQRYVEYLKSKSKSHIVAHGLSDWYDLGPERPGFSQQTPNGVTATAIYYYDLNIMSKIANLLGKPQDAKAYEQLGMEVRKAFNDTFFNTETKQYATGSQAANAMAVYMQLVEPQHKNAVVENIIKDIRSRDNRLTAGDVGYRYLLRVLDDAGRSDVIYDMNSRTDVPGYGYQLVQGATALTESWQALPNVSNNHLMLGHILEWFYSGIGGIRQSENSIAFNQIEIRPEIVGDLTSSNVSYNSPYGTISTDWKRNGNTFELSVEIPANTTATVHLPATATAQILESGKPVSGNKDLQQLEPQNGRAVVKVGSGTYRFVVQDANFE</sequence>
<dbReference type="GO" id="GO:0005975">
    <property type="term" value="P:carbohydrate metabolic process"/>
    <property type="evidence" value="ECO:0007669"/>
    <property type="project" value="InterPro"/>
</dbReference>
<evidence type="ECO:0000256" key="2">
    <source>
        <dbReference type="ARBA" id="ARBA00012652"/>
    </source>
</evidence>
<dbReference type="Gene3D" id="2.60.40.10">
    <property type="entry name" value="Immunoglobulins"/>
    <property type="match status" value="1"/>
</dbReference>
<dbReference type="Gene3D" id="2.60.120.260">
    <property type="entry name" value="Galactose-binding domain-like"/>
    <property type="match status" value="2"/>
</dbReference>
<keyword evidence="10" id="KW-1185">Reference proteome</keyword>
<proteinExistence type="predicted"/>
<evidence type="ECO:0000313" key="10">
    <source>
        <dbReference type="Proteomes" id="UP000321926"/>
    </source>
</evidence>
<protein>
    <recommendedName>
        <fullName evidence="2">alpha-L-rhamnosidase</fullName>
        <ecNumber evidence="2">3.2.1.40</ecNumber>
    </recommendedName>
</protein>
<feature type="signal peptide" evidence="4">
    <location>
        <begin position="1"/>
        <end position="19"/>
    </location>
</feature>
<dbReference type="Pfam" id="PF17389">
    <property type="entry name" value="Bac_rhamnosid6H"/>
    <property type="match status" value="1"/>
</dbReference>
<dbReference type="OrthoDB" id="9815108at2"/>
<name>A0A5C8J8Y2_9BACT</name>
<evidence type="ECO:0000259" key="7">
    <source>
        <dbReference type="Pfam" id="PF17389"/>
    </source>
</evidence>
<evidence type="ECO:0000259" key="8">
    <source>
        <dbReference type="Pfam" id="PF17390"/>
    </source>
</evidence>
<dbReference type="InterPro" id="IPR016007">
    <property type="entry name" value="Alpha_rhamnosid"/>
</dbReference>
<dbReference type="SUPFAM" id="SSF48208">
    <property type="entry name" value="Six-hairpin glycosidases"/>
    <property type="match status" value="1"/>
</dbReference>
<dbReference type="InterPro" id="IPR013737">
    <property type="entry name" value="Bac_rhamnosid_N"/>
</dbReference>
<dbReference type="Proteomes" id="UP000321926">
    <property type="component" value="Unassembled WGS sequence"/>
</dbReference>
<dbReference type="PANTHER" id="PTHR33307:SF11">
    <property type="entry name" value="ALPHA-L-RHAMNOSIDASE"/>
    <property type="match status" value="1"/>
</dbReference>
<comment type="catalytic activity">
    <reaction evidence="1">
        <text>Hydrolysis of terminal non-reducing alpha-L-rhamnose residues in alpha-L-rhamnosides.</text>
        <dbReference type="EC" id="3.2.1.40"/>
    </reaction>
</comment>
<dbReference type="Pfam" id="PF08531">
    <property type="entry name" value="Bac_rhamnosid_N"/>
    <property type="match status" value="1"/>
</dbReference>
<dbReference type="InterPro" id="IPR012341">
    <property type="entry name" value="6hp_glycosidase-like_sf"/>
</dbReference>